<name>A0A6V7H542_9HYME</name>
<organism evidence="1 2">
    <name type="scientific">Heterotrigona itama</name>
    <dbReference type="NCBI Taxonomy" id="395501"/>
    <lineage>
        <taxon>Eukaryota</taxon>
        <taxon>Metazoa</taxon>
        <taxon>Ecdysozoa</taxon>
        <taxon>Arthropoda</taxon>
        <taxon>Hexapoda</taxon>
        <taxon>Insecta</taxon>
        <taxon>Pterygota</taxon>
        <taxon>Neoptera</taxon>
        <taxon>Endopterygota</taxon>
        <taxon>Hymenoptera</taxon>
        <taxon>Apocrita</taxon>
        <taxon>Aculeata</taxon>
        <taxon>Apoidea</taxon>
        <taxon>Anthophila</taxon>
        <taxon>Apidae</taxon>
        <taxon>Heterotrigona</taxon>
    </lineage>
</organism>
<evidence type="ECO:0000313" key="1">
    <source>
        <dbReference type="EMBL" id="CAD1474854.1"/>
    </source>
</evidence>
<reference evidence="1" key="1">
    <citation type="submission" date="2020-07" db="EMBL/GenBank/DDBJ databases">
        <authorList>
            <person name="Nazaruddin N."/>
        </authorList>
    </citation>
    <scope>NUCLEOTIDE SEQUENCE</scope>
</reference>
<sequence length="168" mass="19013">QRRNRETERGVRRCRTIRSRKVARGVCQVKLSRVGRKMGRLKAAAPLRNLAALLLRLPSYPIPSHRLAPISAFRHPLQAMEVSSITGNSRAREYVLTSLSEMDLSSASRSFDLLEAQDPRDAVYLFAKSCLRIPDLTYSGLLTAIHDTRRNEQLYVLCLNPRQPDAEA</sequence>
<dbReference type="AlphaFoldDB" id="A0A6V7H542"/>
<feature type="non-terminal residue" evidence="1">
    <location>
        <position position="168"/>
    </location>
</feature>
<protein>
    <submittedName>
        <fullName evidence="1">Uncharacterized protein</fullName>
    </submittedName>
</protein>
<proteinExistence type="predicted"/>
<gene>
    <name evidence="1" type="ORF">MHI_LOCUS498099</name>
</gene>
<dbReference type="EMBL" id="CAJDYZ010007985">
    <property type="protein sequence ID" value="CAD1474854.1"/>
    <property type="molecule type" value="Genomic_DNA"/>
</dbReference>
<keyword evidence="2" id="KW-1185">Reference proteome</keyword>
<feature type="non-terminal residue" evidence="1">
    <location>
        <position position="1"/>
    </location>
</feature>
<evidence type="ECO:0000313" key="2">
    <source>
        <dbReference type="Proteomes" id="UP000752696"/>
    </source>
</evidence>
<accession>A0A6V7H542</accession>
<dbReference type="Proteomes" id="UP000752696">
    <property type="component" value="Unassembled WGS sequence"/>
</dbReference>
<comment type="caution">
    <text evidence="1">The sequence shown here is derived from an EMBL/GenBank/DDBJ whole genome shotgun (WGS) entry which is preliminary data.</text>
</comment>